<keyword evidence="2 4" id="KW-0732">Signal</keyword>
<evidence type="ECO:0000313" key="6">
    <source>
        <dbReference type="EMBL" id="KAG6934134.1"/>
    </source>
</evidence>
<dbReference type="SUPFAM" id="SSF57392">
    <property type="entry name" value="Defensin-like"/>
    <property type="match status" value="1"/>
</dbReference>
<comment type="caution">
    <text evidence="6">The sequence shown here is derived from an EMBL/GenBank/DDBJ whole genome shotgun (WGS) entry which is preliminary data.</text>
</comment>
<gene>
    <name evidence="6" type="ORF">G0U57_017733</name>
</gene>
<dbReference type="Pfam" id="PF00711">
    <property type="entry name" value="Defensin_beta"/>
    <property type="match status" value="1"/>
</dbReference>
<dbReference type="InterPro" id="IPR016327">
    <property type="entry name" value="Alpha-defensin"/>
</dbReference>
<sequence>MKTLYLLFAVACLVFHARANPKPVPEDVPKNLDAVEDDGIGVEDVDVAEAPGGQANPMVCTFSGGTCRLTSCASNEVTSGRCSPREWCCVRY</sequence>
<accession>A0A8T1T052</accession>
<dbReference type="EMBL" id="JAHGAV010000061">
    <property type="protein sequence ID" value="KAG6934134.1"/>
    <property type="molecule type" value="Genomic_DNA"/>
</dbReference>
<keyword evidence="7" id="KW-1185">Reference proteome</keyword>
<dbReference type="PIRSF" id="PIRSF001875">
    <property type="entry name" value="Alpha-defensin"/>
    <property type="match status" value="1"/>
</dbReference>
<feature type="domain" description="Beta-defensin-like" evidence="5">
    <location>
        <begin position="56"/>
        <end position="89"/>
    </location>
</feature>
<dbReference type="InterPro" id="IPR001855">
    <property type="entry name" value="Defensin_beta-like"/>
</dbReference>
<feature type="chain" id="PRO_5035843084" description="Beta-defensin-like domain-containing protein" evidence="4">
    <location>
        <begin position="20"/>
        <end position="92"/>
    </location>
</feature>
<dbReference type="GO" id="GO:0006952">
    <property type="term" value="P:defense response"/>
    <property type="evidence" value="ECO:0007669"/>
    <property type="project" value="UniProtKB-KW"/>
</dbReference>
<dbReference type="Proteomes" id="UP000765507">
    <property type="component" value="Unassembled WGS sequence"/>
</dbReference>
<dbReference type="GO" id="GO:0005615">
    <property type="term" value="C:extracellular space"/>
    <property type="evidence" value="ECO:0007669"/>
    <property type="project" value="InterPro"/>
</dbReference>
<evidence type="ECO:0000256" key="3">
    <source>
        <dbReference type="ARBA" id="ARBA00022940"/>
    </source>
</evidence>
<evidence type="ECO:0000256" key="1">
    <source>
        <dbReference type="ARBA" id="ARBA00022529"/>
    </source>
</evidence>
<proteinExistence type="predicted"/>
<name>A0A8T1T052_CHESE</name>
<reference evidence="6 7" key="1">
    <citation type="journal article" date="2020" name="G3 (Bethesda)">
        <title>Draft Genome of the Common Snapping Turtle, Chelydra serpentina, a Model for Phenotypic Plasticity in Reptiles.</title>
        <authorList>
            <person name="Das D."/>
            <person name="Singh S.K."/>
            <person name="Bierstedt J."/>
            <person name="Erickson A."/>
            <person name="Galli G.L.J."/>
            <person name="Crossley D.A. 2nd"/>
            <person name="Rhen T."/>
        </authorList>
    </citation>
    <scope>NUCLEOTIDE SEQUENCE [LARGE SCALE GENOMIC DNA]</scope>
    <source>
        <strain evidence="6">KW</strain>
    </source>
</reference>
<evidence type="ECO:0000259" key="5">
    <source>
        <dbReference type="Pfam" id="PF00711"/>
    </source>
</evidence>
<evidence type="ECO:0000256" key="2">
    <source>
        <dbReference type="ARBA" id="ARBA00022729"/>
    </source>
</evidence>
<feature type="signal peptide" evidence="4">
    <location>
        <begin position="1"/>
        <end position="19"/>
    </location>
</feature>
<organism evidence="6 7">
    <name type="scientific">Chelydra serpentina</name>
    <name type="common">Snapping turtle</name>
    <name type="synonym">Testudo serpentina</name>
    <dbReference type="NCBI Taxonomy" id="8475"/>
    <lineage>
        <taxon>Eukaryota</taxon>
        <taxon>Metazoa</taxon>
        <taxon>Chordata</taxon>
        <taxon>Craniata</taxon>
        <taxon>Vertebrata</taxon>
        <taxon>Euteleostomi</taxon>
        <taxon>Archelosauria</taxon>
        <taxon>Testudinata</taxon>
        <taxon>Testudines</taxon>
        <taxon>Cryptodira</taxon>
        <taxon>Durocryptodira</taxon>
        <taxon>Americhelydia</taxon>
        <taxon>Chelydroidea</taxon>
        <taxon>Chelydridae</taxon>
        <taxon>Chelydra</taxon>
    </lineage>
</organism>
<evidence type="ECO:0000256" key="4">
    <source>
        <dbReference type="SAM" id="SignalP"/>
    </source>
</evidence>
<keyword evidence="1" id="KW-0929">Antimicrobial</keyword>
<keyword evidence="3" id="KW-0211">Defensin</keyword>
<dbReference type="AlphaFoldDB" id="A0A8T1T052"/>
<protein>
    <recommendedName>
        <fullName evidence="5">Beta-defensin-like domain-containing protein</fullName>
    </recommendedName>
</protein>
<evidence type="ECO:0000313" key="7">
    <source>
        <dbReference type="Proteomes" id="UP000765507"/>
    </source>
</evidence>